<evidence type="ECO:0000313" key="2">
    <source>
        <dbReference type="Proteomes" id="UP001487305"/>
    </source>
</evidence>
<proteinExistence type="predicted"/>
<gene>
    <name evidence="1" type="ORF">AAA083_10330</name>
</gene>
<dbReference type="EMBL" id="JBBNOP010000008">
    <property type="protein sequence ID" value="MEQ3363370.1"/>
    <property type="molecule type" value="Genomic_DNA"/>
</dbReference>
<evidence type="ECO:0000313" key="1">
    <source>
        <dbReference type="EMBL" id="MEQ3363370.1"/>
    </source>
</evidence>
<accession>A0ABV1JE59</accession>
<reference evidence="1 2" key="1">
    <citation type="submission" date="2024-04" db="EMBL/GenBank/DDBJ databases">
        <title>Human intestinal bacterial collection.</title>
        <authorList>
            <person name="Pauvert C."/>
            <person name="Hitch T.C.A."/>
            <person name="Clavel T."/>
        </authorList>
    </citation>
    <scope>NUCLEOTIDE SEQUENCE [LARGE SCALE GENOMIC DNA]</scope>
    <source>
        <strain evidence="1 2">CLA-KB-H42</strain>
    </source>
</reference>
<dbReference type="Proteomes" id="UP001487305">
    <property type="component" value="Unassembled WGS sequence"/>
</dbReference>
<comment type="caution">
    <text evidence="1">The sequence shown here is derived from an EMBL/GenBank/DDBJ whole genome shotgun (WGS) entry which is preliminary data.</text>
</comment>
<name>A0ABV1JE59_9ACTN</name>
<dbReference type="RefSeq" id="WP_349227628.1">
    <property type="nucleotide sequence ID" value="NZ_JBBNOP010000008.1"/>
</dbReference>
<sequence length="146" mass="16333">MEYNVSARNPNHALKKKVADAASRADSLFESWDPQGNDEHSLCETVKEYVRLRYLLEPEDMLETEHLNHLGEASIARSLGMSIEAVRKNELDSKCEGTSSSMTKKILLTIALNKALEIDIDAETTADITTITELCDAVRAQLLQRQ</sequence>
<protein>
    <submittedName>
        <fullName evidence="1">Uncharacterized protein</fullName>
    </submittedName>
</protein>
<keyword evidence="2" id="KW-1185">Reference proteome</keyword>
<organism evidence="1 2">
    <name type="scientific">Raoultibacter massiliensis</name>
    <dbReference type="NCBI Taxonomy" id="1852371"/>
    <lineage>
        <taxon>Bacteria</taxon>
        <taxon>Bacillati</taxon>
        <taxon>Actinomycetota</taxon>
        <taxon>Coriobacteriia</taxon>
        <taxon>Eggerthellales</taxon>
        <taxon>Eggerthellaceae</taxon>
        <taxon>Raoultibacter</taxon>
    </lineage>
</organism>